<evidence type="ECO:0000313" key="2">
    <source>
        <dbReference type="Proteomes" id="UP000476837"/>
    </source>
</evidence>
<dbReference type="AlphaFoldDB" id="A0A6L3ARF6"/>
<gene>
    <name evidence="1" type="ORF">DS837_30390</name>
</gene>
<sequence>MAELHRWERVAVCILSADMRDQSDAIFEELKNDLLEFVSLRPSHRSGDRLFRADANSEWHIKEFKDWREAVEYTGILLGPDDPLVTKIAHHPDLAASAPRTTDQALRAWSVGYASDGEALAVTGLKSIEDLCIATYDADLQPPAGVVERVVRELEARAEILRRELPEPTRLLTETTDAVAAGMVSAGCPVEEVLAELILDGMTLLRWRAMSRVRVDGKPIFDASNGPEALEIWVAAEVVAAARTATRADDPLDEASVQAAVARGLRIAFRADEADVQASRNRGLRVAYRRDEI</sequence>
<evidence type="ECO:0000313" key="1">
    <source>
        <dbReference type="EMBL" id="KAA0676741.1"/>
    </source>
</evidence>
<proteinExistence type="predicted"/>
<protein>
    <submittedName>
        <fullName evidence="1">Uncharacterized protein</fullName>
    </submittedName>
</protein>
<reference evidence="1 2" key="1">
    <citation type="submission" date="2018-07" db="EMBL/GenBank/DDBJ databases">
        <title>Genome sequence of Roseomonas fauriae ATCC 49958.</title>
        <authorList>
            <person name="Sant'Anna F.H."/>
            <person name="Baldani J.I."/>
            <person name="Zilli J.E."/>
            <person name="Reis V.M."/>
            <person name="Hartmann A."/>
            <person name="Cruz L."/>
            <person name="de Souza E.M."/>
            <person name="de Oliveira Pedrosa F."/>
            <person name="Passaglia L.M.P."/>
        </authorList>
    </citation>
    <scope>NUCLEOTIDE SEQUENCE [LARGE SCALE GENOMIC DNA]</scope>
    <source>
        <strain evidence="1 2">ATCC 49958</strain>
    </source>
</reference>
<dbReference type="EMBL" id="QOKV01000041">
    <property type="protein sequence ID" value="KAA0676741.1"/>
    <property type="molecule type" value="Genomic_DNA"/>
</dbReference>
<name>A0A6L3ARF6_AZOBR</name>
<comment type="caution">
    <text evidence="1">The sequence shown here is derived from an EMBL/GenBank/DDBJ whole genome shotgun (WGS) entry which is preliminary data.</text>
</comment>
<dbReference type="RefSeq" id="WP_149168188.1">
    <property type="nucleotide sequence ID" value="NZ_QOKV01000041.1"/>
</dbReference>
<organism evidence="1 2">
    <name type="scientific">Azospirillum brasilense</name>
    <dbReference type="NCBI Taxonomy" id="192"/>
    <lineage>
        <taxon>Bacteria</taxon>
        <taxon>Pseudomonadati</taxon>
        <taxon>Pseudomonadota</taxon>
        <taxon>Alphaproteobacteria</taxon>
        <taxon>Rhodospirillales</taxon>
        <taxon>Azospirillaceae</taxon>
        <taxon>Azospirillum</taxon>
    </lineage>
</organism>
<dbReference type="Proteomes" id="UP000476837">
    <property type="component" value="Unassembled WGS sequence"/>
</dbReference>
<accession>A0A6L3ARF6</accession>